<sequence length="98" mass="11036">MPGLVQPQASTFQQASRRDSRQDPSREDSRQQQPLSLPKKKSLADSGPAFPELSDENLEYLLVGKKMLGGRTVREALEMMDETEILDTIFQHLQPAPQ</sequence>
<evidence type="ECO:0000313" key="2">
    <source>
        <dbReference type="EMBL" id="CAI7935013.1"/>
    </source>
</evidence>
<comment type="caution">
    <text evidence="2">The sequence shown here is derived from an EMBL/GenBank/DDBJ whole genome shotgun (WGS) entry which is preliminary data.</text>
</comment>
<reference evidence="2" key="1">
    <citation type="submission" date="2022-12" db="EMBL/GenBank/DDBJ databases">
        <authorList>
            <person name="Alioto T."/>
            <person name="Alioto T."/>
            <person name="Gomez Garrido J."/>
        </authorList>
    </citation>
    <scope>NUCLEOTIDE SEQUENCE</scope>
</reference>
<accession>A0AA35QQE0</accession>
<name>A0AA35QQE0_9SAUR</name>
<keyword evidence="3" id="KW-1185">Reference proteome</keyword>
<feature type="non-terminal residue" evidence="2">
    <location>
        <position position="98"/>
    </location>
</feature>
<dbReference type="AlphaFoldDB" id="A0AA35QQE0"/>
<dbReference type="Proteomes" id="UP001178461">
    <property type="component" value="Unassembled WGS sequence"/>
</dbReference>
<dbReference type="EMBL" id="CANTUW010000028">
    <property type="protein sequence ID" value="CAI7935013.1"/>
    <property type="molecule type" value="Genomic_DNA"/>
</dbReference>
<feature type="compositionally biased region" description="Basic and acidic residues" evidence="1">
    <location>
        <begin position="16"/>
        <end position="30"/>
    </location>
</feature>
<organism evidence="2 3">
    <name type="scientific">Podarcis lilfordi</name>
    <name type="common">Lilford's wall lizard</name>
    <dbReference type="NCBI Taxonomy" id="74358"/>
    <lineage>
        <taxon>Eukaryota</taxon>
        <taxon>Metazoa</taxon>
        <taxon>Chordata</taxon>
        <taxon>Craniata</taxon>
        <taxon>Vertebrata</taxon>
        <taxon>Euteleostomi</taxon>
        <taxon>Lepidosauria</taxon>
        <taxon>Squamata</taxon>
        <taxon>Bifurcata</taxon>
        <taxon>Unidentata</taxon>
        <taxon>Episquamata</taxon>
        <taxon>Laterata</taxon>
        <taxon>Lacertibaenia</taxon>
        <taxon>Lacertidae</taxon>
        <taxon>Podarcis</taxon>
    </lineage>
</organism>
<gene>
    <name evidence="2" type="ORF">PODLI_1B014051</name>
</gene>
<evidence type="ECO:0000256" key="1">
    <source>
        <dbReference type="SAM" id="MobiDB-lite"/>
    </source>
</evidence>
<evidence type="ECO:0000313" key="3">
    <source>
        <dbReference type="Proteomes" id="UP001178461"/>
    </source>
</evidence>
<protein>
    <submittedName>
        <fullName evidence="2">Uncharacterized protein</fullName>
    </submittedName>
</protein>
<proteinExistence type="predicted"/>
<feature type="region of interest" description="Disordered" evidence="1">
    <location>
        <begin position="1"/>
        <end position="51"/>
    </location>
</feature>